<dbReference type="SUPFAM" id="SSF53756">
    <property type="entry name" value="UDP-Glycosyltransferase/glycogen phosphorylase"/>
    <property type="match status" value="1"/>
</dbReference>
<proteinExistence type="predicted"/>
<sequence length="407" mass="45335">MLRFSIPRVYSALSHRTRRLTRLTWLGGKKNGISMGSTKVHYTVLHTESSLGWGGQEKRIFSEAEVMRQRGHTILLAADFRSELYHRGKEAGFALFPLTFGGCRNLAACLSLRQVLRRQRVEILNTHSSLDSWVGHLAAMGRRDRVKLVRTRHLSTPIRSSWPTRWLYQSPDAIITTGQAIKELIAKRVGVAEHKIYSIPTGVPLDRFYPHPSTAGRTELLPAWPPDACIIGSVAVLRTWKGHNFLLEAVAKILAQEEKVYLVLVGDGPIRHLVEEKVAALNLNDRVLLTGYQDDVPAWLALMDIVVLASYANEGVPQSLLQAMAMARPVIGTTCGGIPEIVTDGVNGLLTPPKDPEALTQALIQLIRNPAQRQEFGLNGLRLVQERFSLEQMAAAMEQVYEHILAE</sequence>
<dbReference type="KEGG" id="dao:Desac_1511"/>
<feature type="domain" description="Glycosyltransferase subfamily 4-like N-terminal" evidence="1">
    <location>
        <begin position="53"/>
        <end position="207"/>
    </location>
</feature>
<dbReference type="GO" id="GO:0016757">
    <property type="term" value="F:glycosyltransferase activity"/>
    <property type="evidence" value="ECO:0007669"/>
    <property type="project" value="UniProtKB-ARBA"/>
</dbReference>
<reference evidence="3" key="2">
    <citation type="submission" date="2011-03" db="EMBL/GenBank/DDBJ databases">
        <title>The complete genome of Desulfobacca acetoxidans DSM 11109.</title>
        <authorList>
            <consortium name="US DOE Joint Genome Institute (JGI-PGF)"/>
            <person name="Lucas S."/>
            <person name="Copeland A."/>
            <person name="Lapidus A."/>
            <person name="Bruce D."/>
            <person name="Goodwin L."/>
            <person name="Pitluck S."/>
            <person name="Peters L."/>
            <person name="Kyrpides N."/>
            <person name="Mavromatis K."/>
            <person name="Ivanova N."/>
            <person name="Ovchinnikova G."/>
            <person name="Teshima H."/>
            <person name="Detter J.C."/>
            <person name="Han C."/>
            <person name="Land M."/>
            <person name="Hauser L."/>
            <person name="Markowitz V."/>
            <person name="Cheng J.-F."/>
            <person name="Hugenholtz P."/>
            <person name="Woyke T."/>
            <person name="Wu D."/>
            <person name="Spring S."/>
            <person name="Schueler E."/>
            <person name="Brambilla E."/>
            <person name="Klenk H.-P."/>
            <person name="Eisen J.A."/>
        </authorList>
    </citation>
    <scope>NUCLEOTIDE SEQUENCE [LARGE SCALE GENOMIC DNA]</scope>
    <source>
        <strain evidence="3">ATCC 700848 / DSM 11109 / ASRB2</strain>
    </source>
</reference>
<dbReference type="InterPro" id="IPR028098">
    <property type="entry name" value="Glyco_trans_4-like_N"/>
</dbReference>
<dbReference type="STRING" id="880072.Desac_1511"/>
<dbReference type="AlphaFoldDB" id="F2NCT5"/>
<dbReference type="Pfam" id="PF13692">
    <property type="entry name" value="Glyco_trans_1_4"/>
    <property type="match status" value="1"/>
</dbReference>
<evidence type="ECO:0000313" key="3">
    <source>
        <dbReference type="Proteomes" id="UP000000483"/>
    </source>
</evidence>
<dbReference type="Pfam" id="PF13439">
    <property type="entry name" value="Glyco_transf_4"/>
    <property type="match status" value="1"/>
</dbReference>
<dbReference type="eggNOG" id="COG0438">
    <property type="taxonomic scope" value="Bacteria"/>
</dbReference>
<dbReference type="PANTHER" id="PTHR12526">
    <property type="entry name" value="GLYCOSYLTRANSFERASE"/>
    <property type="match status" value="1"/>
</dbReference>
<evidence type="ECO:0000313" key="2">
    <source>
        <dbReference type="EMBL" id="AEB09366.1"/>
    </source>
</evidence>
<dbReference type="CDD" id="cd03801">
    <property type="entry name" value="GT4_PimA-like"/>
    <property type="match status" value="1"/>
</dbReference>
<evidence type="ECO:0000259" key="1">
    <source>
        <dbReference type="Pfam" id="PF13439"/>
    </source>
</evidence>
<keyword evidence="3" id="KW-1185">Reference proteome</keyword>
<protein>
    <submittedName>
        <fullName evidence="2">Glycosyl transferase group 1</fullName>
    </submittedName>
</protein>
<reference evidence="2 3" key="1">
    <citation type="journal article" date="2011" name="Stand. Genomic Sci.">
        <title>Complete genome sequence of the acetate-degrading sulfate reducer Desulfobacca acetoxidans type strain (ASRB2).</title>
        <authorList>
            <person name="Goker M."/>
            <person name="Teshima H."/>
            <person name="Lapidus A."/>
            <person name="Nolan M."/>
            <person name="Lucas S."/>
            <person name="Hammon N."/>
            <person name="Deshpande S."/>
            <person name="Cheng J.F."/>
            <person name="Tapia R."/>
            <person name="Han C."/>
            <person name="Goodwin L."/>
            <person name="Pitluck S."/>
            <person name="Huntemann M."/>
            <person name="Liolios K."/>
            <person name="Ivanova N."/>
            <person name="Pagani I."/>
            <person name="Mavromatis K."/>
            <person name="Ovchinikova G."/>
            <person name="Pati A."/>
            <person name="Chen A."/>
            <person name="Palaniappan K."/>
            <person name="Land M."/>
            <person name="Hauser L."/>
            <person name="Brambilla E.M."/>
            <person name="Rohde M."/>
            <person name="Spring S."/>
            <person name="Detter J.C."/>
            <person name="Woyke T."/>
            <person name="Bristow J."/>
            <person name="Eisen J.A."/>
            <person name="Markowitz V."/>
            <person name="Hugenholtz P."/>
            <person name="Kyrpides N.C."/>
            <person name="Klenk H.P."/>
        </authorList>
    </citation>
    <scope>NUCLEOTIDE SEQUENCE [LARGE SCALE GENOMIC DNA]</scope>
    <source>
        <strain evidence="3">ATCC 700848 / DSM 11109 / ASRB2</strain>
    </source>
</reference>
<dbReference type="Gene3D" id="3.40.50.2000">
    <property type="entry name" value="Glycogen Phosphorylase B"/>
    <property type="match status" value="2"/>
</dbReference>
<name>F2NCT5_DESAR</name>
<organism evidence="2 3">
    <name type="scientific">Desulfobacca acetoxidans (strain ATCC 700848 / DSM 11109 / ASRB2)</name>
    <dbReference type="NCBI Taxonomy" id="880072"/>
    <lineage>
        <taxon>Bacteria</taxon>
        <taxon>Pseudomonadati</taxon>
        <taxon>Thermodesulfobacteriota</taxon>
        <taxon>Desulfobaccia</taxon>
        <taxon>Desulfobaccales</taxon>
        <taxon>Desulfobaccaceae</taxon>
        <taxon>Desulfobacca</taxon>
    </lineage>
</organism>
<gene>
    <name evidence="2" type="ordered locus">Desac_1511</name>
</gene>
<dbReference type="PANTHER" id="PTHR12526:SF638">
    <property type="entry name" value="SPORE COAT PROTEIN SA"/>
    <property type="match status" value="1"/>
</dbReference>
<accession>F2NCT5</accession>
<keyword evidence="2" id="KW-0808">Transferase</keyword>
<dbReference type="EMBL" id="CP002629">
    <property type="protein sequence ID" value="AEB09366.1"/>
    <property type="molecule type" value="Genomic_DNA"/>
</dbReference>
<dbReference type="HOGENOM" id="CLU_009583_0_4_7"/>
<dbReference type="Proteomes" id="UP000000483">
    <property type="component" value="Chromosome"/>
</dbReference>